<protein>
    <submittedName>
        <fullName evidence="3">Uncharacterized protein</fullName>
    </submittedName>
</protein>
<proteinExistence type="predicted"/>
<name>A0A8H7C458_AGABI</name>
<keyword evidence="2" id="KW-0472">Membrane</keyword>
<dbReference type="EMBL" id="JABXXO010000013">
    <property type="protein sequence ID" value="KAF7761661.1"/>
    <property type="molecule type" value="Genomic_DNA"/>
</dbReference>
<feature type="coiled-coil region" evidence="1">
    <location>
        <begin position="68"/>
        <end position="102"/>
    </location>
</feature>
<dbReference type="Gene3D" id="1.20.1170.10">
    <property type="match status" value="1"/>
</dbReference>
<evidence type="ECO:0000256" key="2">
    <source>
        <dbReference type="SAM" id="Phobius"/>
    </source>
</evidence>
<evidence type="ECO:0000313" key="4">
    <source>
        <dbReference type="Proteomes" id="UP000629468"/>
    </source>
</evidence>
<dbReference type="SUPFAM" id="SSF58100">
    <property type="entry name" value="Bacterial hemolysins"/>
    <property type="match status" value="1"/>
</dbReference>
<comment type="caution">
    <text evidence="3">The sequence shown here is derived from an EMBL/GenBank/DDBJ whole genome shotgun (WGS) entry which is preliminary data.</text>
</comment>
<organism evidence="3 4">
    <name type="scientific">Agaricus bisporus var. burnettii</name>
    <dbReference type="NCBI Taxonomy" id="192524"/>
    <lineage>
        <taxon>Eukaryota</taxon>
        <taxon>Fungi</taxon>
        <taxon>Dikarya</taxon>
        <taxon>Basidiomycota</taxon>
        <taxon>Agaricomycotina</taxon>
        <taxon>Agaricomycetes</taxon>
        <taxon>Agaricomycetidae</taxon>
        <taxon>Agaricales</taxon>
        <taxon>Agaricineae</taxon>
        <taxon>Agaricaceae</taxon>
        <taxon>Agaricus</taxon>
    </lineage>
</organism>
<keyword evidence="2" id="KW-1133">Transmembrane helix</keyword>
<sequence>MILRLSVTNHYGQNLGFIAEIKTEDDLEKSKLELADYVENHPIGVGKAVADGFKKLKSDIQMFSRNFAKYIEDQRQTLTDEAKKYEAEIKECQKTITQLNWQLAAAAVTLVVSFALGIVEGLVAIGPLAVAIANRVSAQVELDNARANLRKTVSKQKALAAMQVDFEQLKPNIDDICNKLRIFADIWTFTAEQSAGLKLDLQKGMKVLTTEAFQVKLHLLIAQIEPLKEGMRKYYTQIAEPPK</sequence>
<evidence type="ECO:0000313" key="3">
    <source>
        <dbReference type="EMBL" id="KAF7761661.1"/>
    </source>
</evidence>
<gene>
    <name evidence="3" type="ORF">Agabi119p4_9653</name>
</gene>
<evidence type="ECO:0000256" key="1">
    <source>
        <dbReference type="SAM" id="Coils"/>
    </source>
</evidence>
<keyword evidence="1" id="KW-0175">Coiled coil</keyword>
<accession>A0A8H7C458</accession>
<dbReference type="Proteomes" id="UP000629468">
    <property type="component" value="Unassembled WGS sequence"/>
</dbReference>
<reference evidence="3 4" key="1">
    <citation type="journal article" name="Sci. Rep.">
        <title>Telomere-to-telomere assembled and centromere annotated genomes of the two main subspecies of the button mushroom Agaricus bisporus reveal especially polymorphic chromosome ends.</title>
        <authorList>
            <person name="Sonnenberg A.S.M."/>
            <person name="Sedaghat-Telgerd N."/>
            <person name="Lavrijssen B."/>
            <person name="Ohm R.A."/>
            <person name="Hendrickx P.M."/>
            <person name="Scholtmeijer K."/>
            <person name="Baars J.J.P."/>
            <person name="van Peer A."/>
        </authorList>
    </citation>
    <scope>NUCLEOTIDE SEQUENCE [LARGE SCALE GENOMIC DNA]</scope>
    <source>
        <strain evidence="3 4">H119_p4</strain>
    </source>
</reference>
<dbReference type="AlphaFoldDB" id="A0A8H7C458"/>
<feature type="transmembrane region" description="Helical" evidence="2">
    <location>
        <begin position="103"/>
        <end position="130"/>
    </location>
</feature>
<keyword evidence="2" id="KW-0812">Transmembrane</keyword>